<evidence type="ECO:0000313" key="2">
    <source>
        <dbReference type="EMBL" id="KAJ8426209.1"/>
    </source>
</evidence>
<accession>A0A9Q1GVC2</accession>
<sequence length="162" mass="18731">MAYLMQWQSRCKGDSFPGGFTDRYRWSAEHASLVKEAYWEKGKNPLKDMVSKEKYQSLKLVKQVPPSEEDNSLFLEAIGGWSERGTVYGLGNSVSLFYEKPTNNATANKPSYTPFVVAQLQIELDSTKIKLNSIKNEIQQQRTSREEQQRKMAEQQRQLEEQ</sequence>
<dbReference type="AlphaFoldDB" id="A0A9Q1GVC2"/>
<reference evidence="2" key="1">
    <citation type="submission" date="2022-04" db="EMBL/GenBank/DDBJ databases">
        <title>Carnegiea gigantea Genome sequencing and assembly v2.</title>
        <authorList>
            <person name="Copetti D."/>
            <person name="Sanderson M.J."/>
            <person name="Burquez A."/>
            <person name="Wojciechowski M.F."/>
        </authorList>
    </citation>
    <scope>NUCLEOTIDE SEQUENCE</scope>
    <source>
        <strain evidence="2">SGP5-SGP5p</strain>
        <tissue evidence="2">Aerial part</tissue>
    </source>
</reference>
<keyword evidence="3" id="KW-1185">Reference proteome</keyword>
<organism evidence="2 3">
    <name type="scientific">Carnegiea gigantea</name>
    <dbReference type="NCBI Taxonomy" id="171969"/>
    <lineage>
        <taxon>Eukaryota</taxon>
        <taxon>Viridiplantae</taxon>
        <taxon>Streptophyta</taxon>
        <taxon>Embryophyta</taxon>
        <taxon>Tracheophyta</taxon>
        <taxon>Spermatophyta</taxon>
        <taxon>Magnoliopsida</taxon>
        <taxon>eudicotyledons</taxon>
        <taxon>Gunneridae</taxon>
        <taxon>Pentapetalae</taxon>
        <taxon>Caryophyllales</taxon>
        <taxon>Cactineae</taxon>
        <taxon>Cactaceae</taxon>
        <taxon>Cactoideae</taxon>
        <taxon>Echinocereeae</taxon>
        <taxon>Carnegiea</taxon>
    </lineage>
</organism>
<name>A0A9Q1GVC2_9CARY</name>
<gene>
    <name evidence="2" type="ORF">Cgig2_028299</name>
</gene>
<evidence type="ECO:0000256" key="1">
    <source>
        <dbReference type="SAM" id="MobiDB-lite"/>
    </source>
</evidence>
<dbReference type="Proteomes" id="UP001153076">
    <property type="component" value="Unassembled WGS sequence"/>
</dbReference>
<feature type="compositionally biased region" description="Basic and acidic residues" evidence="1">
    <location>
        <begin position="143"/>
        <end position="162"/>
    </location>
</feature>
<protein>
    <submittedName>
        <fullName evidence="2">Uncharacterized protein</fullName>
    </submittedName>
</protein>
<feature type="region of interest" description="Disordered" evidence="1">
    <location>
        <begin position="138"/>
        <end position="162"/>
    </location>
</feature>
<proteinExistence type="predicted"/>
<evidence type="ECO:0000313" key="3">
    <source>
        <dbReference type="Proteomes" id="UP001153076"/>
    </source>
</evidence>
<dbReference type="OrthoDB" id="45251at2759"/>
<dbReference type="EMBL" id="JAKOGI010001334">
    <property type="protein sequence ID" value="KAJ8426209.1"/>
    <property type="molecule type" value="Genomic_DNA"/>
</dbReference>
<comment type="caution">
    <text evidence="2">The sequence shown here is derived from an EMBL/GenBank/DDBJ whole genome shotgun (WGS) entry which is preliminary data.</text>
</comment>